<dbReference type="SUPFAM" id="SSF54637">
    <property type="entry name" value="Thioesterase/thiol ester dehydrase-isomerase"/>
    <property type="match status" value="2"/>
</dbReference>
<dbReference type="RefSeq" id="WP_054947658.1">
    <property type="nucleotide sequence ID" value="NZ_FVZE01000001.1"/>
</dbReference>
<dbReference type="InterPro" id="IPR049449">
    <property type="entry name" value="TesB_ACOT8-like_N"/>
</dbReference>
<dbReference type="Pfam" id="PF20789">
    <property type="entry name" value="4HBT_3C"/>
    <property type="match status" value="1"/>
</dbReference>
<dbReference type="Proteomes" id="UP000190989">
    <property type="component" value="Unassembled WGS sequence"/>
</dbReference>
<proteinExistence type="predicted"/>
<dbReference type="InterPro" id="IPR042171">
    <property type="entry name" value="Acyl-CoA_hotdog"/>
</dbReference>
<organism evidence="3 4">
    <name type="scientific">Novosphingobium mathurense</name>
    <dbReference type="NCBI Taxonomy" id="428990"/>
    <lineage>
        <taxon>Bacteria</taxon>
        <taxon>Pseudomonadati</taxon>
        <taxon>Pseudomonadota</taxon>
        <taxon>Alphaproteobacteria</taxon>
        <taxon>Sphingomonadales</taxon>
        <taxon>Sphingomonadaceae</taxon>
        <taxon>Novosphingobium</taxon>
    </lineage>
</organism>
<dbReference type="Pfam" id="PF13622">
    <property type="entry name" value="4HBT_3"/>
    <property type="match status" value="1"/>
</dbReference>
<evidence type="ECO:0000313" key="3">
    <source>
        <dbReference type="EMBL" id="SLJ90315.1"/>
    </source>
</evidence>
<dbReference type="InterPro" id="IPR049450">
    <property type="entry name" value="ACOT8-like_C"/>
</dbReference>
<keyword evidence="4" id="KW-1185">Reference proteome</keyword>
<dbReference type="STRING" id="428990.SAMN06295987_1011188"/>
<gene>
    <name evidence="3" type="ORF">SAMN06295987_1011188</name>
</gene>
<dbReference type="Gene3D" id="2.40.160.210">
    <property type="entry name" value="Acyl-CoA thioesterase, double hotdog domain"/>
    <property type="match status" value="1"/>
</dbReference>
<name>A0A1U6H3G2_9SPHN</name>
<reference evidence="4" key="1">
    <citation type="submission" date="2017-02" db="EMBL/GenBank/DDBJ databases">
        <authorList>
            <person name="Varghese N."/>
            <person name="Submissions S."/>
        </authorList>
    </citation>
    <scope>NUCLEOTIDE SEQUENCE [LARGE SCALE GENOMIC DNA]</scope>
    <source>
        <strain evidence="4">SM117</strain>
    </source>
</reference>
<evidence type="ECO:0000259" key="2">
    <source>
        <dbReference type="Pfam" id="PF20789"/>
    </source>
</evidence>
<evidence type="ECO:0000313" key="4">
    <source>
        <dbReference type="Proteomes" id="UP000190989"/>
    </source>
</evidence>
<evidence type="ECO:0000259" key="1">
    <source>
        <dbReference type="Pfam" id="PF13622"/>
    </source>
</evidence>
<dbReference type="EMBL" id="FVZE01000001">
    <property type="protein sequence ID" value="SLJ90315.1"/>
    <property type="molecule type" value="Genomic_DNA"/>
</dbReference>
<protein>
    <submittedName>
        <fullName evidence="3">Thioesterase-like superfamily protein</fullName>
    </submittedName>
</protein>
<feature type="domain" description="Acyl-CoA thioesterase-like N-terminal HotDog" evidence="1">
    <location>
        <begin position="23"/>
        <end position="105"/>
    </location>
</feature>
<dbReference type="AlphaFoldDB" id="A0A1U6H3G2"/>
<accession>A0A1U6H3G2</accession>
<feature type="domain" description="Acyl-CoA thioesterase-like C-terminal" evidence="2">
    <location>
        <begin position="139"/>
        <end position="257"/>
    </location>
</feature>
<sequence>MTGFAQVLAAAERHDDGWELEVPESWLQGRTAYGGFSSALALAVAQQAGGELAPLRSAQLAMMAPVNGKIVARAKVERQGRNATWISAHLSSGAGMAFAANFVFMRPTANTLEINDRPLPDSVVPLDDALPIPADALTVFMRSHFDVRFGMPEADRKRPEMCWWLRSRDHGRLDPMVELMLCGDGLPPAVIPVMPQPVPISSMHWQVNLLTATPQSRDGWWLLRSTGDYAQQGCSSQGMGLWNAGGEPIATGIQSVALFG</sequence>
<dbReference type="InterPro" id="IPR029069">
    <property type="entry name" value="HotDog_dom_sf"/>
</dbReference>